<organism evidence="2">
    <name type="scientific">seawater metagenome</name>
    <dbReference type="NCBI Taxonomy" id="1561972"/>
    <lineage>
        <taxon>unclassified sequences</taxon>
        <taxon>metagenomes</taxon>
        <taxon>ecological metagenomes</taxon>
    </lineage>
</organism>
<evidence type="ECO:0000259" key="1">
    <source>
        <dbReference type="Pfam" id="PF12146"/>
    </source>
</evidence>
<keyword evidence="2" id="KW-0031">Aminopeptidase</keyword>
<reference evidence="2" key="1">
    <citation type="submission" date="2019-09" db="EMBL/GenBank/DDBJ databases">
        <authorList>
            <person name="Needham M D."/>
        </authorList>
    </citation>
    <scope>NUCLEOTIDE SEQUENCE</scope>
</reference>
<keyword evidence="2" id="KW-0645">Protease</keyword>
<dbReference type="InterPro" id="IPR051044">
    <property type="entry name" value="MAG_DAG_Lipase"/>
</dbReference>
<gene>
    <name evidence="2" type="ORF">CPAV1605_23</name>
</gene>
<dbReference type="SUPFAM" id="SSF53474">
    <property type="entry name" value="alpha/beta-Hydrolases"/>
    <property type="match status" value="1"/>
</dbReference>
<feature type="domain" description="Serine aminopeptidase S33" evidence="1">
    <location>
        <begin position="40"/>
        <end position="238"/>
    </location>
</feature>
<dbReference type="GO" id="GO:0004177">
    <property type="term" value="F:aminopeptidase activity"/>
    <property type="evidence" value="ECO:0007669"/>
    <property type="project" value="UniProtKB-KW"/>
</dbReference>
<protein>
    <submittedName>
        <fullName evidence="2">Serine aminopeptidase, S33</fullName>
    </submittedName>
</protein>
<name>A0A5E8CFT8_9ZZZZ</name>
<dbReference type="InterPro" id="IPR022742">
    <property type="entry name" value="Hydrolase_4"/>
</dbReference>
<proteinExistence type="predicted"/>
<evidence type="ECO:0000313" key="2">
    <source>
        <dbReference type="EMBL" id="VVU94303.1"/>
    </source>
</evidence>
<dbReference type="InterPro" id="IPR029058">
    <property type="entry name" value="AB_hydrolase_fold"/>
</dbReference>
<dbReference type="Gene3D" id="3.40.50.1820">
    <property type="entry name" value="alpha/beta hydrolase"/>
    <property type="match status" value="1"/>
</dbReference>
<dbReference type="PANTHER" id="PTHR11614">
    <property type="entry name" value="PHOSPHOLIPASE-RELATED"/>
    <property type="match status" value="1"/>
</dbReference>
<sequence length="307" mass="36283">MGDLKQLYLKEINKFSKKMVYLEKENLYLNIKYRTKVDNKKAIVWISGYNDFFYHIYVADRILENNMDLWIIEFDNFGENLNKKNTPLHIENISDLILQVKETIKFQQKEKEYEKRYLYGHSLGGLIALMYSKKYPKEINGLILNSPLLHCSVSSIFLTYILILCTIILGKIPKVNEIKISKKSNKEIIEKIQESHYLDFNMFVINPSISLKLMHDIYNEISKLKNSKIKCNIPTIMFSNNYNYSRKSNEVKGEHILNVKKMEDYSYKFIQNLKIYKVDNGLHDIFSSDPIIIKECLDVLISWSKNN</sequence>
<dbReference type="AlphaFoldDB" id="A0A5E8CFT8"/>
<accession>A0A5E8CFT8</accession>
<dbReference type="Pfam" id="PF12146">
    <property type="entry name" value="Hydrolase_4"/>
    <property type="match status" value="1"/>
</dbReference>
<dbReference type="EMBL" id="CABVLZ010000001">
    <property type="protein sequence ID" value="VVU94303.1"/>
    <property type="molecule type" value="Genomic_DNA"/>
</dbReference>
<keyword evidence="2" id="KW-0378">Hydrolase</keyword>